<reference evidence="2" key="1">
    <citation type="journal article" date="2014" name="Front. Microbiol.">
        <title>High frequency of phylogenetically diverse reductive dehalogenase-homologous genes in deep subseafloor sedimentary metagenomes.</title>
        <authorList>
            <person name="Kawai M."/>
            <person name="Futagami T."/>
            <person name="Toyoda A."/>
            <person name="Takaki Y."/>
            <person name="Nishi S."/>
            <person name="Hori S."/>
            <person name="Arai W."/>
            <person name="Tsubouchi T."/>
            <person name="Morono Y."/>
            <person name="Uchiyama I."/>
            <person name="Ito T."/>
            <person name="Fujiyama A."/>
            <person name="Inagaki F."/>
            <person name="Takami H."/>
        </authorList>
    </citation>
    <scope>NUCLEOTIDE SEQUENCE</scope>
    <source>
        <strain evidence="2">Expedition CK06-06</strain>
    </source>
</reference>
<accession>X1FY08</accession>
<feature type="compositionally biased region" description="Basic residues" evidence="1">
    <location>
        <begin position="49"/>
        <end position="63"/>
    </location>
</feature>
<sequence length="99" mass="10859">GPLVPLAIKVLREQFDSGEAFGSDVLGPFTAQVNPIGTLAAIAGTETRKRSRKQKAQDKKKSKAWAQANSELRNKNGQLKKGRTQKDVATRANKILRKM</sequence>
<name>X1FY08_9ZZZZ</name>
<feature type="non-terminal residue" evidence="2">
    <location>
        <position position="1"/>
    </location>
</feature>
<proteinExistence type="predicted"/>
<organism evidence="2">
    <name type="scientific">marine sediment metagenome</name>
    <dbReference type="NCBI Taxonomy" id="412755"/>
    <lineage>
        <taxon>unclassified sequences</taxon>
        <taxon>metagenomes</taxon>
        <taxon>ecological metagenomes</taxon>
    </lineage>
</organism>
<evidence type="ECO:0000313" key="2">
    <source>
        <dbReference type="EMBL" id="GAH50526.1"/>
    </source>
</evidence>
<feature type="region of interest" description="Disordered" evidence="1">
    <location>
        <begin position="44"/>
        <end position="87"/>
    </location>
</feature>
<evidence type="ECO:0000256" key="1">
    <source>
        <dbReference type="SAM" id="MobiDB-lite"/>
    </source>
</evidence>
<comment type="caution">
    <text evidence="2">The sequence shown here is derived from an EMBL/GenBank/DDBJ whole genome shotgun (WGS) entry which is preliminary data.</text>
</comment>
<dbReference type="AlphaFoldDB" id="X1FY08"/>
<dbReference type="EMBL" id="BARU01015307">
    <property type="protein sequence ID" value="GAH50526.1"/>
    <property type="molecule type" value="Genomic_DNA"/>
</dbReference>
<gene>
    <name evidence="2" type="ORF">S03H2_26413</name>
</gene>
<protein>
    <submittedName>
        <fullName evidence="2">Uncharacterized protein</fullName>
    </submittedName>
</protein>